<dbReference type="EMBL" id="UHFX01000003">
    <property type="protein sequence ID" value="SUO04907.1"/>
    <property type="molecule type" value="Genomic_DNA"/>
</dbReference>
<accession>A0A380LNS8</accession>
<dbReference type="PANTHER" id="PTHR21599">
    <property type="entry name" value="GLYCERATE KINASE"/>
    <property type="match status" value="1"/>
</dbReference>
<evidence type="ECO:0000256" key="3">
    <source>
        <dbReference type="ARBA" id="ARBA00022777"/>
    </source>
</evidence>
<reference evidence="5 6" key="1">
    <citation type="submission" date="2018-06" db="EMBL/GenBank/DDBJ databases">
        <authorList>
            <consortium name="Pathogen Informatics"/>
            <person name="Doyle S."/>
        </authorList>
    </citation>
    <scope>NUCLEOTIDE SEQUENCE [LARGE SCALE GENOMIC DNA]</scope>
    <source>
        <strain evidence="5 6">NCTC11087</strain>
    </source>
</reference>
<dbReference type="Gene3D" id="3.90.1510.10">
    <property type="entry name" value="Glycerate kinase, domain 2"/>
    <property type="match status" value="1"/>
</dbReference>
<protein>
    <submittedName>
        <fullName evidence="5">Glycerate kinase</fullName>
        <ecNumber evidence="5">2.7.1.31</ecNumber>
    </submittedName>
</protein>
<dbReference type="GO" id="GO:0008887">
    <property type="term" value="F:glycerate kinase activity"/>
    <property type="evidence" value="ECO:0007669"/>
    <property type="project" value="UniProtKB-UniRule"/>
</dbReference>
<dbReference type="Gene3D" id="3.40.50.10350">
    <property type="entry name" value="Glycerate kinase, domain 1"/>
    <property type="match status" value="1"/>
</dbReference>
<dbReference type="PIRSF" id="PIRSF006078">
    <property type="entry name" value="GlxK"/>
    <property type="match status" value="1"/>
</dbReference>
<keyword evidence="2 4" id="KW-0808">Transferase</keyword>
<evidence type="ECO:0000256" key="4">
    <source>
        <dbReference type="PIRNR" id="PIRNR006078"/>
    </source>
</evidence>
<comment type="similarity">
    <text evidence="1 4">Belongs to the glycerate kinase type-1 family.</text>
</comment>
<dbReference type="PANTHER" id="PTHR21599:SF0">
    <property type="entry name" value="GLYCERATE KINASE"/>
    <property type="match status" value="1"/>
</dbReference>
<dbReference type="InterPro" id="IPR004381">
    <property type="entry name" value="Glycerate_kinase"/>
</dbReference>
<dbReference type="RefSeq" id="WP_022790509.1">
    <property type="nucleotide sequence ID" value="NZ_JACJIZ010000020.1"/>
</dbReference>
<evidence type="ECO:0000256" key="2">
    <source>
        <dbReference type="ARBA" id="ARBA00022679"/>
    </source>
</evidence>
<keyword evidence="6" id="KW-1185">Reference proteome</keyword>
<dbReference type="OrthoDB" id="9774290at2"/>
<evidence type="ECO:0000313" key="5">
    <source>
        <dbReference type="EMBL" id="SUO04907.1"/>
    </source>
</evidence>
<dbReference type="InterPro" id="IPR036129">
    <property type="entry name" value="Glycerate_kinase_sf"/>
</dbReference>
<dbReference type="InterPro" id="IPR018193">
    <property type="entry name" value="Glyc_kinase_flavodox-like_fold"/>
</dbReference>
<organism evidence="5 6">
    <name type="scientific">Faecalicoccus pleomorphus</name>
    <dbReference type="NCBI Taxonomy" id="1323"/>
    <lineage>
        <taxon>Bacteria</taxon>
        <taxon>Bacillati</taxon>
        <taxon>Bacillota</taxon>
        <taxon>Erysipelotrichia</taxon>
        <taxon>Erysipelotrichales</taxon>
        <taxon>Erysipelotrichaceae</taxon>
        <taxon>Faecalicoccus</taxon>
    </lineage>
</organism>
<dbReference type="InterPro" id="IPR018197">
    <property type="entry name" value="Glycerate_kinase_RE-like"/>
</dbReference>
<dbReference type="NCBIfam" id="TIGR00045">
    <property type="entry name" value="glycerate kinase"/>
    <property type="match status" value="1"/>
</dbReference>
<proteinExistence type="inferred from homology"/>
<keyword evidence="3 4" id="KW-0418">Kinase</keyword>
<name>A0A380LNS8_9FIRM</name>
<gene>
    <name evidence="5" type="primary">glxK_2</name>
    <name evidence="5" type="ORF">NCTC11087_01836</name>
</gene>
<dbReference type="EC" id="2.7.1.31" evidence="5"/>
<evidence type="ECO:0000313" key="6">
    <source>
        <dbReference type="Proteomes" id="UP000255523"/>
    </source>
</evidence>
<dbReference type="Proteomes" id="UP000255523">
    <property type="component" value="Unassembled WGS sequence"/>
</dbReference>
<evidence type="ECO:0000256" key="1">
    <source>
        <dbReference type="ARBA" id="ARBA00006284"/>
    </source>
</evidence>
<dbReference type="GO" id="GO:0031388">
    <property type="term" value="P:organic acid phosphorylation"/>
    <property type="evidence" value="ECO:0007669"/>
    <property type="project" value="UniProtKB-UniRule"/>
</dbReference>
<dbReference type="SUPFAM" id="SSF110738">
    <property type="entry name" value="Glycerate kinase I"/>
    <property type="match status" value="1"/>
</dbReference>
<sequence length="379" mass="41408">MKFVVACDSFKGCMSSVQVCRCIRSGIQSANESHTVYEFPMCDGGEGTAEIFRNIYHGDTSTAQVLDAYGKTIEVTYGIVPEQNMAIMEVASCIGLNMVEREKRNPMIANSRGVGLLLKDAVAKGYKKILLGIGGTSTTDGGMGMLQELGLHFFDASHRRLRAGIYSLGQVDYIDKRHFVDWNDVEILIAVDVNNHLLGKQGSAYTFGKQKGLYPTQLEAVDQAMRHYRDKIYEFFHVDINQYEGSGSSGGIGAVLTGLLHAKMVPGIQLCMQEYHLEDVIAQSDIVITGEGQSDHQTLYGKVPYGVGQLAKRHGKPVFCLSGALGIGYMDLYDAGFAGVFSSADRAMDFMTALKTGPQKLENLAYSITKTIDAIAKMK</sequence>
<dbReference type="GeneID" id="77462776"/>
<dbReference type="AlphaFoldDB" id="A0A380LNS8"/>
<dbReference type="Pfam" id="PF02595">
    <property type="entry name" value="Gly_kinase"/>
    <property type="match status" value="1"/>
</dbReference>